<dbReference type="Gene3D" id="3.40.50.300">
    <property type="entry name" value="P-loop containing nucleotide triphosphate hydrolases"/>
    <property type="match status" value="1"/>
</dbReference>
<keyword evidence="11" id="KW-0963">Cytoplasm</keyword>
<dbReference type="KEGG" id="tes:BW730_05990"/>
<dbReference type="HAMAP" id="MF_00328">
    <property type="entry name" value="Guanylate_kinase"/>
    <property type="match status" value="1"/>
</dbReference>
<dbReference type="GO" id="GO:0004385">
    <property type="term" value="F:GMP kinase activity"/>
    <property type="evidence" value="ECO:0007669"/>
    <property type="project" value="UniProtKB-UniRule"/>
</dbReference>
<dbReference type="PROSITE" id="PS50052">
    <property type="entry name" value="GUANYLATE_KINASE_2"/>
    <property type="match status" value="1"/>
</dbReference>
<evidence type="ECO:0000259" key="12">
    <source>
        <dbReference type="PROSITE" id="PS50052"/>
    </source>
</evidence>
<protein>
    <recommendedName>
        <fullName evidence="4 11">Guanylate kinase</fullName>
        <ecNumber evidence="3 11">2.7.4.8</ecNumber>
    </recommendedName>
    <alternativeName>
        <fullName evidence="9 11">GMP kinase</fullName>
    </alternativeName>
</protein>
<evidence type="ECO:0000256" key="6">
    <source>
        <dbReference type="ARBA" id="ARBA00022741"/>
    </source>
</evidence>
<evidence type="ECO:0000256" key="1">
    <source>
        <dbReference type="ARBA" id="ARBA00003531"/>
    </source>
</evidence>
<evidence type="ECO:0000256" key="3">
    <source>
        <dbReference type="ARBA" id="ARBA00012961"/>
    </source>
</evidence>
<dbReference type="CDD" id="cd00071">
    <property type="entry name" value="GMPK"/>
    <property type="match status" value="1"/>
</dbReference>
<evidence type="ECO:0000256" key="7">
    <source>
        <dbReference type="ARBA" id="ARBA00022777"/>
    </source>
</evidence>
<dbReference type="STRING" id="1332264.BW730_05990"/>
<keyword evidence="8 11" id="KW-0067">ATP-binding</keyword>
<comment type="catalytic activity">
    <reaction evidence="10 11">
        <text>GMP + ATP = GDP + ADP</text>
        <dbReference type="Rhea" id="RHEA:20780"/>
        <dbReference type="ChEBI" id="CHEBI:30616"/>
        <dbReference type="ChEBI" id="CHEBI:58115"/>
        <dbReference type="ChEBI" id="CHEBI:58189"/>
        <dbReference type="ChEBI" id="CHEBI:456216"/>
        <dbReference type="EC" id="2.7.4.8"/>
    </reaction>
</comment>
<evidence type="ECO:0000256" key="5">
    <source>
        <dbReference type="ARBA" id="ARBA00022679"/>
    </source>
</evidence>
<reference evidence="14" key="1">
    <citation type="submission" date="2017-02" db="EMBL/GenBank/DDBJ databases">
        <title>Tessaracoccus aquaemaris sp. nov., isolated from the intestine of a Korean rockfish, Sebastes schlegelii, in a marine aquaculture pond.</title>
        <authorList>
            <person name="Tak E.J."/>
            <person name="Bae J.-W."/>
        </authorList>
    </citation>
    <scope>NUCLEOTIDE SEQUENCE [LARGE SCALE GENOMIC DNA]</scope>
    <source>
        <strain evidence="14">NSG39</strain>
    </source>
</reference>
<dbReference type="PROSITE" id="PS00856">
    <property type="entry name" value="GUANYLATE_KINASE_1"/>
    <property type="match status" value="1"/>
</dbReference>
<dbReference type="InterPro" id="IPR008144">
    <property type="entry name" value="Guanylate_kin-like_dom"/>
</dbReference>
<dbReference type="GO" id="GO:0005829">
    <property type="term" value="C:cytosol"/>
    <property type="evidence" value="ECO:0007669"/>
    <property type="project" value="TreeGrafter"/>
</dbReference>
<dbReference type="GO" id="GO:0005524">
    <property type="term" value="F:ATP binding"/>
    <property type="evidence" value="ECO:0007669"/>
    <property type="project" value="UniProtKB-UniRule"/>
</dbReference>
<dbReference type="OrthoDB" id="9808150at2"/>
<dbReference type="AlphaFoldDB" id="A0A1Q2CM00"/>
<evidence type="ECO:0000313" key="13">
    <source>
        <dbReference type="EMBL" id="AQP47132.1"/>
    </source>
</evidence>
<keyword evidence="7 11" id="KW-0418">Kinase</keyword>
<feature type="domain" description="Guanylate kinase-like" evidence="12">
    <location>
        <begin position="4"/>
        <end position="183"/>
    </location>
</feature>
<sequence length="184" mass="20443">MNTSHVWVISGPSAVGKGTVCARLKELHPELFYSVSMTTREPRPGETDGTSYRFVSIEEFQSLIERGEFLEWAVVHGTNFYGTPRQPVLDALAAGNQVVLEIDLQGARQVKRNLPEARLVFLTPPSWEELVSRLEGRGTEDKAGQERRLATARVELEAIAEADHVVKNIEIEDTVNTLVSLMGL</sequence>
<dbReference type="Pfam" id="PF00625">
    <property type="entry name" value="Guanylate_kin"/>
    <property type="match status" value="1"/>
</dbReference>
<dbReference type="InterPro" id="IPR017665">
    <property type="entry name" value="Guanylate_kinase"/>
</dbReference>
<dbReference type="InterPro" id="IPR020590">
    <property type="entry name" value="Guanylate_kinase_CS"/>
</dbReference>
<keyword evidence="6 11" id="KW-0547">Nucleotide-binding</keyword>
<evidence type="ECO:0000256" key="4">
    <source>
        <dbReference type="ARBA" id="ARBA00016296"/>
    </source>
</evidence>
<dbReference type="Proteomes" id="UP000188145">
    <property type="component" value="Chromosome"/>
</dbReference>
<comment type="function">
    <text evidence="1 11">Essential for recycling GMP and indirectly, cGMP.</text>
</comment>
<dbReference type="PANTHER" id="PTHR23117:SF13">
    <property type="entry name" value="GUANYLATE KINASE"/>
    <property type="match status" value="1"/>
</dbReference>
<dbReference type="RefSeq" id="WP_077685457.1">
    <property type="nucleotide sequence ID" value="NZ_CP019606.1"/>
</dbReference>
<dbReference type="PANTHER" id="PTHR23117">
    <property type="entry name" value="GUANYLATE KINASE-RELATED"/>
    <property type="match status" value="1"/>
</dbReference>
<gene>
    <name evidence="11" type="primary">gmk</name>
    <name evidence="13" type="ORF">BW730_05990</name>
</gene>
<dbReference type="SUPFAM" id="SSF52540">
    <property type="entry name" value="P-loop containing nucleoside triphosphate hydrolases"/>
    <property type="match status" value="1"/>
</dbReference>
<dbReference type="EMBL" id="CP019606">
    <property type="protein sequence ID" value="AQP47132.1"/>
    <property type="molecule type" value="Genomic_DNA"/>
</dbReference>
<evidence type="ECO:0000313" key="14">
    <source>
        <dbReference type="Proteomes" id="UP000188145"/>
    </source>
</evidence>
<dbReference type="NCBIfam" id="TIGR03263">
    <property type="entry name" value="guanyl_kin"/>
    <property type="match status" value="1"/>
</dbReference>
<dbReference type="Gene3D" id="3.30.63.10">
    <property type="entry name" value="Guanylate Kinase phosphate binding domain"/>
    <property type="match status" value="1"/>
</dbReference>
<organism evidence="13 14">
    <name type="scientific">Tessaracoccus aquimaris</name>
    <dbReference type="NCBI Taxonomy" id="1332264"/>
    <lineage>
        <taxon>Bacteria</taxon>
        <taxon>Bacillati</taxon>
        <taxon>Actinomycetota</taxon>
        <taxon>Actinomycetes</taxon>
        <taxon>Propionibacteriales</taxon>
        <taxon>Propionibacteriaceae</taxon>
        <taxon>Tessaracoccus</taxon>
    </lineage>
</organism>
<comment type="subcellular location">
    <subcellularLocation>
        <location evidence="11">Cytoplasm</location>
    </subcellularLocation>
</comment>
<dbReference type="SMART" id="SM00072">
    <property type="entry name" value="GuKc"/>
    <property type="match status" value="1"/>
</dbReference>
<dbReference type="InterPro" id="IPR027417">
    <property type="entry name" value="P-loop_NTPase"/>
</dbReference>
<accession>A0A1Q2CM00</accession>
<feature type="binding site" evidence="11">
    <location>
        <begin position="11"/>
        <end position="18"/>
    </location>
    <ligand>
        <name>ATP</name>
        <dbReference type="ChEBI" id="CHEBI:30616"/>
    </ligand>
</feature>
<dbReference type="EC" id="2.7.4.8" evidence="3 11"/>
<dbReference type="InterPro" id="IPR008145">
    <property type="entry name" value="GK/Ca_channel_bsu"/>
</dbReference>
<evidence type="ECO:0000256" key="2">
    <source>
        <dbReference type="ARBA" id="ARBA00005790"/>
    </source>
</evidence>
<evidence type="ECO:0000256" key="10">
    <source>
        <dbReference type="ARBA" id="ARBA00048594"/>
    </source>
</evidence>
<keyword evidence="5 11" id="KW-0808">Transferase</keyword>
<name>A0A1Q2CM00_9ACTN</name>
<proteinExistence type="inferred from homology"/>
<comment type="similarity">
    <text evidence="2 11">Belongs to the guanylate kinase family.</text>
</comment>
<evidence type="ECO:0000256" key="11">
    <source>
        <dbReference type="HAMAP-Rule" id="MF_00328"/>
    </source>
</evidence>
<evidence type="ECO:0000256" key="8">
    <source>
        <dbReference type="ARBA" id="ARBA00022840"/>
    </source>
</evidence>
<keyword evidence="14" id="KW-1185">Reference proteome</keyword>
<evidence type="ECO:0000256" key="9">
    <source>
        <dbReference type="ARBA" id="ARBA00030128"/>
    </source>
</evidence>
<dbReference type="FunFam" id="3.30.63.10:FF:000002">
    <property type="entry name" value="Guanylate kinase 1"/>
    <property type="match status" value="1"/>
</dbReference>